<feature type="transmembrane region" description="Helical" evidence="2">
    <location>
        <begin position="122"/>
        <end position="143"/>
    </location>
</feature>
<evidence type="ECO:0000256" key="2">
    <source>
        <dbReference type="SAM" id="Phobius"/>
    </source>
</evidence>
<keyword evidence="2" id="KW-1133">Transmembrane helix</keyword>
<keyword evidence="2" id="KW-0812">Transmembrane</keyword>
<dbReference type="InterPro" id="IPR009875">
    <property type="entry name" value="PilZ_domain"/>
</dbReference>
<sequence length="159" mass="17168">MKPREERQKVMVKARMRSDASWNDVCIVNLSLHGLGIQTSEPPSRGTYVEICRGTQSIVARVVWAKGHRAGLRSQDAIFIRALVNDNSAPAPRVGAGQPVERRRAPRAAQQKHDHSRMAGRAMEFACLALIAGALAMTAFGAVEQALAAPMLQISSALG</sequence>
<dbReference type="Proteomes" id="UP000516105">
    <property type="component" value="Chromosome"/>
</dbReference>
<dbReference type="RefSeq" id="WP_187709407.1">
    <property type="nucleotide sequence ID" value="NZ_CP060782.1"/>
</dbReference>
<evidence type="ECO:0000313" key="4">
    <source>
        <dbReference type="EMBL" id="QNP46454.1"/>
    </source>
</evidence>
<dbReference type="SUPFAM" id="SSF141371">
    <property type="entry name" value="PilZ domain-like"/>
    <property type="match status" value="1"/>
</dbReference>
<name>A0ABX6TAP6_9SPHN</name>
<dbReference type="Pfam" id="PF07238">
    <property type="entry name" value="PilZ"/>
    <property type="match status" value="1"/>
</dbReference>
<reference evidence="4 5" key="1">
    <citation type="submission" date="2020-08" db="EMBL/GenBank/DDBJ databases">
        <title>Genome sequence of Sphingomonas sediminicola KACC 15039T.</title>
        <authorList>
            <person name="Hyun D.-W."/>
            <person name="Bae J.-W."/>
        </authorList>
    </citation>
    <scope>NUCLEOTIDE SEQUENCE [LARGE SCALE GENOMIC DNA]</scope>
    <source>
        <strain evidence="4 5">KACC 15039</strain>
    </source>
</reference>
<organism evidence="4 5">
    <name type="scientific">Sphingomonas sediminicola</name>
    <dbReference type="NCBI Taxonomy" id="386874"/>
    <lineage>
        <taxon>Bacteria</taxon>
        <taxon>Pseudomonadati</taxon>
        <taxon>Pseudomonadota</taxon>
        <taxon>Alphaproteobacteria</taxon>
        <taxon>Sphingomonadales</taxon>
        <taxon>Sphingomonadaceae</taxon>
        <taxon>Sphingomonas</taxon>
    </lineage>
</organism>
<evidence type="ECO:0000313" key="5">
    <source>
        <dbReference type="Proteomes" id="UP000516105"/>
    </source>
</evidence>
<gene>
    <name evidence="4" type="ORF">H9L14_04635</name>
</gene>
<accession>A0ABX6TAP6</accession>
<proteinExistence type="predicted"/>
<dbReference type="EMBL" id="CP060782">
    <property type="protein sequence ID" value="QNP46454.1"/>
    <property type="molecule type" value="Genomic_DNA"/>
</dbReference>
<evidence type="ECO:0000256" key="1">
    <source>
        <dbReference type="SAM" id="MobiDB-lite"/>
    </source>
</evidence>
<feature type="region of interest" description="Disordered" evidence="1">
    <location>
        <begin position="90"/>
        <end position="116"/>
    </location>
</feature>
<keyword evidence="2" id="KW-0472">Membrane</keyword>
<feature type="domain" description="PilZ" evidence="3">
    <location>
        <begin position="4"/>
        <end position="73"/>
    </location>
</feature>
<keyword evidence="5" id="KW-1185">Reference proteome</keyword>
<protein>
    <submittedName>
        <fullName evidence="4">PilZ domain-containing protein</fullName>
    </submittedName>
</protein>
<evidence type="ECO:0000259" key="3">
    <source>
        <dbReference type="Pfam" id="PF07238"/>
    </source>
</evidence>